<keyword evidence="2 4" id="KW-0863">Zinc-finger</keyword>
<dbReference type="SUPFAM" id="SSF90229">
    <property type="entry name" value="CCCH zinc finger"/>
    <property type="match status" value="1"/>
</dbReference>
<evidence type="ECO:0000256" key="5">
    <source>
        <dbReference type="SAM" id="MobiDB-lite"/>
    </source>
</evidence>
<dbReference type="SMART" id="SM00343">
    <property type="entry name" value="ZnF_C2HC"/>
    <property type="match status" value="1"/>
</dbReference>
<evidence type="ECO:0000256" key="3">
    <source>
        <dbReference type="ARBA" id="ARBA00022833"/>
    </source>
</evidence>
<dbReference type="InterPro" id="IPR036875">
    <property type="entry name" value="Znf_CCHC_sf"/>
</dbReference>
<dbReference type="AlphaFoldDB" id="A0A7S3JN00"/>
<keyword evidence="3 4" id="KW-0862">Zinc</keyword>
<feature type="compositionally biased region" description="Basic and acidic residues" evidence="5">
    <location>
        <begin position="149"/>
        <end position="190"/>
    </location>
</feature>
<feature type="region of interest" description="Disordered" evidence="5">
    <location>
        <begin position="68"/>
        <end position="95"/>
    </location>
</feature>
<evidence type="ECO:0000256" key="2">
    <source>
        <dbReference type="ARBA" id="ARBA00022771"/>
    </source>
</evidence>
<proteinExistence type="predicted"/>
<dbReference type="EMBL" id="HBIJ01000346">
    <property type="protein sequence ID" value="CAE0359554.1"/>
    <property type="molecule type" value="Transcribed_RNA"/>
</dbReference>
<evidence type="ECO:0008006" key="9">
    <source>
        <dbReference type="Google" id="ProtNLM"/>
    </source>
</evidence>
<evidence type="ECO:0000313" key="8">
    <source>
        <dbReference type="EMBL" id="CAE0359554.1"/>
    </source>
</evidence>
<dbReference type="InterPro" id="IPR036855">
    <property type="entry name" value="Znf_CCCH_sf"/>
</dbReference>
<dbReference type="GO" id="GO:0003676">
    <property type="term" value="F:nucleic acid binding"/>
    <property type="evidence" value="ECO:0007669"/>
    <property type="project" value="InterPro"/>
</dbReference>
<dbReference type="InterPro" id="IPR000571">
    <property type="entry name" value="Znf_CCCH"/>
</dbReference>
<dbReference type="Pfam" id="PF00642">
    <property type="entry name" value="zf-CCCH"/>
    <property type="match status" value="1"/>
</dbReference>
<feature type="compositionally biased region" description="Basic and acidic residues" evidence="5">
    <location>
        <begin position="213"/>
        <end position="230"/>
    </location>
</feature>
<dbReference type="Pfam" id="PF00098">
    <property type="entry name" value="zf-CCHC"/>
    <property type="match status" value="1"/>
</dbReference>
<accession>A0A7S3JN00</accession>
<dbReference type="InterPro" id="IPR001878">
    <property type="entry name" value="Znf_CCHC"/>
</dbReference>
<dbReference type="Gene3D" id="4.10.60.10">
    <property type="entry name" value="Zinc finger, CCHC-type"/>
    <property type="match status" value="1"/>
</dbReference>
<feature type="compositionally biased region" description="Low complexity" evidence="5">
    <location>
        <begin position="82"/>
        <end position="92"/>
    </location>
</feature>
<feature type="region of interest" description="Disordered" evidence="5">
    <location>
        <begin position="124"/>
        <end position="230"/>
    </location>
</feature>
<feature type="domain" description="C3H1-type" evidence="6">
    <location>
        <begin position="4"/>
        <end position="31"/>
    </location>
</feature>
<dbReference type="SMART" id="SM00356">
    <property type="entry name" value="ZnF_C3H1"/>
    <property type="match status" value="1"/>
</dbReference>
<dbReference type="PROSITE" id="PS50158">
    <property type="entry name" value="ZF_CCHC"/>
    <property type="match status" value="1"/>
</dbReference>
<reference evidence="8" key="1">
    <citation type="submission" date="2021-01" db="EMBL/GenBank/DDBJ databases">
        <authorList>
            <person name="Corre E."/>
            <person name="Pelletier E."/>
            <person name="Niang G."/>
            <person name="Scheremetjew M."/>
            <person name="Finn R."/>
            <person name="Kale V."/>
            <person name="Holt S."/>
            <person name="Cochrane G."/>
            <person name="Meng A."/>
            <person name="Brown T."/>
            <person name="Cohen L."/>
        </authorList>
    </citation>
    <scope>NUCLEOTIDE SEQUENCE</scope>
    <source>
        <strain evidence="8">CCMP1510</strain>
    </source>
</reference>
<name>A0A7S3JN00_9STRA</name>
<keyword evidence="1 4" id="KW-0479">Metal-binding</keyword>
<gene>
    <name evidence="8" type="ORF">ALAG00032_LOCUS282</name>
</gene>
<dbReference type="PROSITE" id="PS50103">
    <property type="entry name" value="ZF_C3H1"/>
    <property type="match status" value="1"/>
</dbReference>
<feature type="zinc finger region" description="C3H1-type" evidence="4">
    <location>
        <begin position="4"/>
        <end position="31"/>
    </location>
</feature>
<organism evidence="8">
    <name type="scientific">Aureoumbra lagunensis</name>
    <dbReference type="NCBI Taxonomy" id="44058"/>
    <lineage>
        <taxon>Eukaryota</taxon>
        <taxon>Sar</taxon>
        <taxon>Stramenopiles</taxon>
        <taxon>Ochrophyta</taxon>
        <taxon>Pelagophyceae</taxon>
        <taxon>Pelagomonadales</taxon>
        <taxon>Aureoumbra</taxon>
    </lineage>
</organism>
<evidence type="ECO:0000259" key="6">
    <source>
        <dbReference type="PROSITE" id="PS50103"/>
    </source>
</evidence>
<protein>
    <recommendedName>
        <fullName evidence="9">Cleavage and polyadenylation specificity factor subunit 4</fullName>
    </recommendedName>
</protein>
<evidence type="ECO:0000259" key="7">
    <source>
        <dbReference type="PROSITE" id="PS50158"/>
    </source>
</evidence>
<dbReference type="SUPFAM" id="SSF57756">
    <property type="entry name" value="Retrovirus zinc finger-like domains"/>
    <property type="match status" value="1"/>
</dbReference>
<sequence length="230" mass="27956">MASRRYVEACYDFSVGRCTRGDSCRYSHDRVVPIRGKRFLCYECGEEGHFGRDCPIRRAHTVVSADKCLEEDSPPPRRRFPSYDSYDSGNYRSSRRYDDDYRRHRYRRRDDDYRRHRYRRRDDDYYTGSRSSRRGYEDDYRRRRSPSYDSRERSRERENRRESPKDDYRTSPHRAQFRDEQNIHNSHPQEPKPIAANSHPQENKPMPPAEEGEERKSNNAPEEKFEHPEK</sequence>
<evidence type="ECO:0000256" key="1">
    <source>
        <dbReference type="ARBA" id="ARBA00022723"/>
    </source>
</evidence>
<dbReference type="GO" id="GO:0008270">
    <property type="term" value="F:zinc ion binding"/>
    <property type="evidence" value="ECO:0007669"/>
    <property type="project" value="UniProtKB-KW"/>
</dbReference>
<evidence type="ECO:0000256" key="4">
    <source>
        <dbReference type="PROSITE-ProRule" id="PRU00723"/>
    </source>
</evidence>
<feature type="domain" description="CCHC-type" evidence="7">
    <location>
        <begin position="41"/>
        <end position="55"/>
    </location>
</feature>